<evidence type="ECO:0000313" key="1">
    <source>
        <dbReference type="EMBL" id="KAK4154649.1"/>
    </source>
</evidence>
<accession>A0AAN6VNL8</accession>
<dbReference type="EMBL" id="MU856906">
    <property type="protein sequence ID" value="KAK4154649.1"/>
    <property type="molecule type" value="Genomic_DNA"/>
</dbReference>
<dbReference type="AlphaFoldDB" id="A0AAN6VNL8"/>
<dbReference type="SUPFAM" id="SSF56784">
    <property type="entry name" value="HAD-like"/>
    <property type="match status" value="1"/>
</dbReference>
<gene>
    <name evidence="1" type="ORF">C8A00DRAFT_14239</name>
</gene>
<dbReference type="InterPro" id="IPR050849">
    <property type="entry name" value="HAD-like_hydrolase_phosphatase"/>
</dbReference>
<organism evidence="1 2">
    <name type="scientific">Chaetomidium leptoderma</name>
    <dbReference type="NCBI Taxonomy" id="669021"/>
    <lineage>
        <taxon>Eukaryota</taxon>
        <taxon>Fungi</taxon>
        <taxon>Dikarya</taxon>
        <taxon>Ascomycota</taxon>
        <taxon>Pezizomycotina</taxon>
        <taxon>Sordariomycetes</taxon>
        <taxon>Sordariomycetidae</taxon>
        <taxon>Sordariales</taxon>
        <taxon>Chaetomiaceae</taxon>
        <taxon>Chaetomidium</taxon>
    </lineage>
</organism>
<evidence type="ECO:0000313" key="2">
    <source>
        <dbReference type="Proteomes" id="UP001302745"/>
    </source>
</evidence>
<dbReference type="InterPro" id="IPR023214">
    <property type="entry name" value="HAD_sf"/>
</dbReference>
<proteinExistence type="predicted"/>
<dbReference type="PANTHER" id="PTHR28181:SF1">
    <property type="entry name" value="COLD TOLERANCE PROTEIN 1"/>
    <property type="match status" value="1"/>
</dbReference>
<dbReference type="Proteomes" id="UP001302745">
    <property type="component" value="Unassembled WGS sequence"/>
</dbReference>
<dbReference type="Gene3D" id="3.40.50.1000">
    <property type="entry name" value="HAD superfamily/HAD-like"/>
    <property type="match status" value="1"/>
</dbReference>
<dbReference type="InterPro" id="IPR036412">
    <property type="entry name" value="HAD-like_sf"/>
</dbReference>
<reference evidence="1" key="2">
    <citation type="submission" date="2023-05" db="EMBL/GenBank/DDBJ databases">
        <authorList>
            <consortium name="Lawrence Berkeley National Laboratory"/>
            <person name="Steindorff A."/>
            <person name="Hensen N."/>
            <person name="Bonometti L."/>
            <person name="Westerberg I."/>
            <person name="Brannstrom I.O."/>
            <person name="Guillou S."/>
            <person name="Cros-Aarteil S."/>
            <person name="Calhoun S."/>
            <person name="Haridas S."/>
            <person name="Kuo A."/>
            <person name="Mondo S."/>
            <person name="Pangilinan J."/>
            <person name="Riley R."/>
            <person name="Labutti K."/>
            <person name="Andreopoulos B."/>
            <person name="Lipzen A."/>
            <person name="Chen C."/>
            <person name="Yanf M."/>
            <person name="Daum C."/>
            <person name="Ng V."/>
            <person name="Clum A."/>
            <person name="Ohm R."/>
            <person name="Martin F."/>
            <person name="Silar P."/>
            <person name="Natvig D."/>
            <person name="Lalanne C."/>
            <person name="Gautier V."/>
            <person name="Ament-Velasquez S.L."/>
            <person name="Kruys A."/>
            <person name="Hutchinson M.I."/>
            <person name="Powell A.J."/>
            <person name="Barry K."/>
            <person name="Miller A.N."/>
            <person name="Grigoriev I.V."/>
            <person name="Debuchy R."/>
            <person name="Gladieux P."/>
            <person name="Thoren M.H."/>
            <person name="Johannesson H."/>
        </authorList>
    </citation>
    <scope>NUCLEOTIDE SEQUENCE</scope>
    <source>
        <strain evidence="1">CBS 538.74</strain>
    </source>
</reference>
<keyword evidence="2" id="KW-1185">Reference proteome</keyword>
<sequence length="325" mass="34047">MGLLLLDFDGTITQSDTLHSLISLAIVSSQKGKGKGKEEELTALWSEIVQEYVAAHARHRAAYHPPADQRRSLAAELAFLESVAVVERASVARVGRAGFFGGAAATAAASSGDDGLGLGFLRGLGREAVRLGLSSSSSSSSGDPPEGAVRVRRGFGEFVGRMGGVDNNKGGGWDVAVVSVNWSGEFIRGVVEAGCGGGRIEAGESVRRVVANAVGVSDGLVEGPRELGGEPLVTAGDKLRAMKWLKEGMEEERVVYFGDSTTDLACLVEADFGVVMADDADSKLLKTLKRVGFEVPHVGDGEVKGKLVWARDFDEVLKSGVMDGI</sequence>
<dbReference type="PANTHER" id="PTHR28181">
    <property type="entry name" value="UPF0655 PROTEIN YCR015C"/>
    <property type="match status" value="1"/>
</dbReference>
<protein>
    <submittedName>
        <fullName evidence="1">Uncharacterized protein</fullName>
    </submittedName>
</protein>
<reference evidence="1" key="1">
    <citation type="journal article" date="2023" name="Mol. Phylogenet. Evol.">
        <title>Genome-scale phylogeny and comparative genomics of the fungal order Sordariales.</title>
        <authorList>
            <person name="Hensen N."/>
            <person name="Bonometti L."/>
            <person name="Westerberg I."/>
            <person name="Brannstrom I.O."/>
            <person name="Guillou S."/>
            <person name="Cros-Aarteil S."/>
            <person name="Calhoun S."/>
            <person name="Haridas S."/>
            <person name="Kuo A."/>
            <person name="Mondo S."/>
            <person name="Pangilinan J."/>
            <person name="Riley R."/>
            <person name="LaButti K."/>
            <person name="Andreopoulos B."/>
            <person name="Lipzen A."/>
            <person name="Chen C."/>
            <person name="Yan M."/>
            <person name="Daum C."/>
            <person name="Ng V."/>
            <person name="Clum A."/>
            <person name="Steindorff A."/>
            <person name="Ohm R.A."/>
            <person name="Martin F."/>
            <person name="Silar P."/>
            <person name="Natvig D.O."/>
            <person name="Lalanne C."/>
            <person name="Gautier V."/>
            <person name="Ament-Velasquez S.L."/>
            <person name="Kruys A."/>
            <person name="Hutchinson M.I."/>
            <person name="Powell A.J."/>
            <person name="Barry K."/>
            <person name="Miller A.N."/>
            <person name="Grigoriev I.V."/>
            <person name="Debuchy R."/>
            <person name="Gladieux P."/>
            <person name="Hiltunen Thoren M."/>
            <person name="Johannesson H."/>
        </authorList>
    </citation>
    <scope>NUCLEOTIDE SEQUENCE</scope>
    <source>
        <strain evidence="1">CBS 538.74</strain>
    </source>
</reference>
<name>A0AAN6VNL8_9PEZI</name>
<comment type="caution">
    <text evidence="1">The sequence shown here is derived from an EMBL/GenBank/DDBJ whole genome shotgun (WGS) entry which is preliminary data.</text>
</comment>